<dbReference type="RefSeq" id="WP_380080931.1">
    <property type="nucleotide sequence ID" value="NZ_JBHRZF010000221.1"/>
</dbReference>
<dbReference type="GO" id="GO:0016746">
    <property type="term" value="F:acyltransferase activity"/>
    <property type="evidence" value="ECO:0007669"/>
    <property type="project" value="UniProtKB-KW"/>
</dbReference>
<dbReference type="Gene3D" id="3.40.630.30">
    <property type="match status" value="1"/>
</dbReference>
<dbReference type="InterPro" id="IPR016181">
    <property type="entry name" value="Acyl_CoA_acyltransferase"/>
</dbReference>
<dbReference type="PANTHER" id="PTHR43415:SF4">
    <property type="entry name" value="N-ACETYLTRANSFERASE DOMAIN-CONTAINING PROTEIN"/>
    <property type="match status" value="1"/>
</dbReference>
<evidence type="ECO:0000259" key="1">
    <source>
        <dbReference type="PROSITE" id="PS51186"/>
    </source>
</evidence>
<organism evidence="2 3">
    <name type="scientific">Deinococcus antarcticus</name>
    <dbReference type="NCBI Taxonomy" id="1298767"/>
    <lineage>
        <taxon>Bacteria</taxon>
        <taxon>Thermotogati</taxon>
        <taxon>Deinococcota</taxon>
        <taxon>Deinococci</taxon>
        <taxon>Deinococcales</taxon>
        <taxon>Deinococcaceae</taxon>
        <taxon>Deinococcus</taxon>
    </lineage>
</organism>
<name>A0ABV8AC25_9DEIO</name>
<dbReference type="Proteomes" id="UP001595748">
    <property type="component" value="Unassembled WGS sequence"/>
</dbReference>
<dbReference type="EC" id="2.3.-.-" evidence="2"/>
<dbReference type="EMBL" id="JBHRZF010000221">
    <property type="protein sequence ID" value="MFC3862994.1"/>
    <property type="molecule type" value="Genomic_DNA"/>
</dbReference>
<evidence type="ECO:0000313" key="3">
    <source>
        <dbReference type="Proteomes" id="UP001595748"/>
    </source>
</evidence>
<proteinExistence type="predicted"/>
<keyword evidence="2" id="KW-0012">Acyltransferase</keyword>
<keyword evidence="3" id="KW-1185">Reference proteome</keyword>
<sequence>MNALTLRPRQDADLPVLWRWCHAEENPEWMQWDGPYFDDKPQPISSEAYREKAQAVTPDPNRQIIALNGQCIGMVSRYEEAPTGGGWWELGIVIYDPQHWGGGLGREALRQWTRRTFNETNAHVITLTTWSGNERMIRSAVRVGYRECARIPEAREWQGRRWDSVKLALLRREWFRESP</sequence>
<feature type="domain" description="N-acetyltransferase" evidence="1">
    <location>
        <begin position="4"/>
        <end position="172"/>
    </location>
</feature>
<dbReference type="Pfam" id="PF13302">
    <property type="entry name" value="Acetyltransf_3"/>
    <property type="match status" value="1"/>
</dbReference>
<dbReference type="SUPFAM" id="SSF55729">
    <property type="entry name" value="Acyl-CoA N-acyltransferases (Nat)"/>
    <property type="match status" value="1"/>
</dbReference>
<dbReference type="InterPro" id="IPR000182">
    <property type="entry name" value="GNAT_dom"/>
</dbReference>
<comment type="caution">
    <text evidence="2">The sequence shown here is derived from an EMBL/GenBank/DDBJ whole genome shotgun (WGS) entry which is preliminary data.</text>
</comment>
<reference evidence="3" key="1">
    <citation type="journal article" date="2019" name="Int. J. Syst. Evol. Microbiol.">
        <title>The Global Catalogue of Microorganisms (GCM) 10K type strain sequencing project: providing services to taxonomists for standard genome sequencing and annotation.</title>
        <authorList>
            <consortium name="The Broad Institute Genomics Platform"/>
            <consortium name="The Broad Institute Genome Sequencing Center for Infectious Disease"/>
            <person name="Wu L."/>
            <person name="Ma J."/>
        </authorList>
    </citation>
    <scope>NUCLEOTIDE SEQUENCE [LARGE SCALE GENOMIC DNA]</scope>
    <source>
        <strain evidence="3">CCTCC AB 2013263</strain>
    </source>
</reference>
<gene>
    <name evidence="2" type="ORF">ACFOPQ_19710</name>
</gene>
<dbReference type="PANTHER" id="PTHR43415">
    <property type="entry name" value="SPERMIDINE N(1)-ACETYLTRANSFERASE"/>
    <property type="match status" value="1"/>
</dbReference>
<evidence type="ECO:0000313" key="2">
    <source>
        <dbReference type="EMBL" id="MFC3862994.1"/>
    </source>
</evidence>
<keyword evidence="2" id="KW-0808">Transferase</keyword>
<dbReference type="CDD" id="cd04301">
    <property type="entry name" value="NAT_SF"/>
    <property type="match status" value="1"/>
</dbReference>
<dbReference type="PROSITE" id="PS51186">
    <property type="entry name" value="GNAT"/>
    <property type="match status" value="1"/>
</dbReference>
<protein>
    <submittedName>
        <fullName evidence="2">GNAT family N-acetyltransferase</fullName>
        <ecNumber evidence="2">2.3.-.-</ecNumber>
    </submittedName>
</protein>
<accession>A0ABV8AC25</accession>